<dbReference type="Proteomes" id="UP000004664">
    <property type="component" value="Unassembled WGS sequence"/>
</dbReference>
<proteinExistence type="predicted"/>
<dbReference type="eggNOG" id="ENOG5034453">
    <property type="taxonomic scope" value="Bacteria"/>
</dbReference>
<keyword evidence="2" id="KW-0732">Signal</keyword>
<reference evidence="3 4" key="1">
    <citation type="submission" date="2011-06" db="EMBL/GenBank/DDBJ databases">
        <title>Genomic sequence of Methylobacter tundripaludum SV96.</title>
        <authorList>
            <consortium name="US DOE Joint Genome Institute"/>
            <person name="Lucas S."/>
            <person name="Han J."/>
            <person name="Lapidus A."/>
            <person name="Cheng J.-F."/>
            <person name="Goodwin L."/>
            <person name="Pitluck S."/>
            <person name="Held B."/>
            <person name="Detter J.C."/>
            <person name="Han C."/>
            <person name="Tapia R."/>
            <person name="Land M."/>
            <person name="Hauser L."/>
            <person name="Kyrpides N."/>
            <person name="Ivanova N."/>
            <person name="Ovchinnikova G."/>
            <person name="Pagani I."/>
            <person name="Klotz M.G."/>
            <person name="Dispirito A.A."/>
            <person name="Murrell J.C."/>
            <person name="Dunfield P."/>
            <person name="Kalyuzhnaya M.G."/>
            <person name="Svenning M."/>
            <person name="Trotsenko Y.A."/>
            <person name="Stein L.Y."/>
            <person name="Woyke T."/>
        </authorList>
    </citation>
    <scope>NUCLEOTIDE SEQUENCE [LARGE SCALE GENOMIC DNA]</scope>
    <source>
        <strain evidence="4">ATCC BAA-1195 / DSM 17260 / SV96</strain>
    </source>
</reference>
<feature type="chain" id="PRO_5003445993" description="Lipoprotein" evidence="2">
    <location>
        <begin position="21"/>
        <end position="112"/>
    </location>
</feature>
<feature type="signal peptide" evidence="2">
    <location>
        <begin position="1"/>
        <end position="20"/>
    </location>
</feature>
<dbReference type="OrthoDB" id="8562383at2"/>
<dbReference type="HOGENOM" id="CLU_143476_0_0_6"/>
<sequence length="112" mass="12822">MKKKLLIALLLTVGLVSACAEMNPHPMDMNLAVQNASSKADHEALAKHYEEAAEEMRLKAEEHKKLLSQYQSKSYLYGRQAEDFKAHCERLIDVYEKAAEENLSMAKMHRQM</sequence>
<evidence type="ECO:0000313" key="3">
    <source>
        <dbReference type="EMBL" id="EGW20299.1"/>
    </source>
</evidence>
<feature type="coiled-coil region" evidence="1">
    <location>
        <begin position="39"/>
        <end position="73"/>
    </location>
</feature>
<evidence type="ECO:0000256" key="2">
    <source>
        <dbReference type="SAM" id="SignalP"/>
    </source>
</evidence>
<dbReference type="RefSeq" id="WP_006892591.1">
    <property type="nucleotide sequence ID" value="NZ_JH109153.1"/>
</dbReference>
<dbReference type="EMBL" id="JH109153">
    <property type="protein sequence ID" value="EGW20299.1"/>
    <property type="molecule type" value="Genomic_DNA"/>
</dbReference>
<accession>G3IZC7</accession>
<evidence type="ECO:0000256" key="1">
    <source>
        <dbReference type="SAM" id="Coils"/>
    </source>
</evidence>
<organism evidence="3 4">
    <name type="scientific">Methylobacter tundripaludum (strain ATCC BAA-1195 / DSM 17260 / SV96)</name>
    <dbReference type="NCBI Taxonomy" id="697282"/>
    <lineage>
        <taxon>Bacteria</taxon>
        <taxon>Pseudomonadati</taxon>
        <taxon>Pseudomonadota</taxon>
        <taxon>Gammaproteobacteria</taxon>
        <taxon>Methylococcales</taxon>
        <taxon>Methylococcaceae</taxon>
        <taxon>Methylobacter</taxon>
    </lineage>
</organism>
<name>G3IZC7_METTV</name>
<protein>
    <recommendedName>
        <fullName evidence="5">Lipoprotein</fullName>
    </recommendedName>
</protein>
<dbReference type="PROSITE" id="PS51257">
    <property type="entry name" value="PROKAR_LIPOPROTEIN"/>
    <property type="match status" value="1"/>
</dbReference>
<keyword evidence="4" id="KW-1185">Reference proteome</keyword>
<gene>
    <name evidence="3" type="ORF">Mettu_3430</name>
</gene>
<evidence type="ECO:0000313" key="4">
    <source>
        <dbReference type="Proteomes" id="UP000004664"/>
    </source>
</evidence>
<evidence type="ECO:0008006" key="5">
    <source>
        <dbReference type="Google" id="ProtNLM"/>
    </source>
</evidence>
<keyword evidence="1" id="KW-0175">Coiled coil</keyword>
<dbReference type="AlphaFoldDB" id="G3IZC7"/>